<dbReference type="AlphaFoldDB" id="A0A6J6ZSD8"/>
<dbReference type="EMBL" id="CAFABF010000011">
    <property type="protein sequence ID" value="CAB4823128.1"/>
    <property type="molecule type" value="Genomic_DNA"/>
</dbReference>
<dbReference type="Pfam" id="PF01041">
    <property type="entry name" value="DegT_DnrJ_EryC1"/>
    <property type="match status" value="1"/>
</dbReference>
<dbReference type="GO" id="GO:0008483">
    <property type="term" value="F:transaminase activity"/>
    <property type="evidence" value="ECO:0007669"/>
    <property type="project" value="TreeGrafter"/>
</dbReference>
<dbReference type="Gene3D" id="3.90.1150.10">
    <property type="entry name" value="Aspartate Aminotransferase, domain 1"/>
    <property type="match status" value="1"/>
</dbReference>
<dbReference type="PIRSF" id="PIRSF000390">
    <property type="entry name" value="PLP_StrS"/>
    <property type="match status" value="1"/>
</dbReference>
<dbReference type="PANTHER" id="PTHR30244:SF34">
    <property type="entry name" value="DTDP-4-AMINO-4,6-DIDEOXYGALACTOSE TRANSAMINASE"/>
    <property type="match status" value="1"/>
</dbReference>
<proteinExistence type="predicted"/>
<dbReference type="InterPro" id="IPR000653">
    <property type="entry name" value="DegT/StrS_aminotransferase"/>
</dbReference>
<evidence type="ECO:0000313" key="1">
    <source>
        <dbReference type="EMBL" id="CAB4823128.1"/>
    </source>
</evidence>
<reference evidence="1" key="1">
    <citation type="submission" date="2020-05" db="EMBL/GenBank/DDBJ databases">
        <authorList>
            <person name="Chiriac C."/>
            <person name="Salcher M."/>
            <person name="Ghai R."/>
            <person name="Kavagutti S V."/>
        </authorList>
    </citation>
    <scope>NUCLEOTIDE SEQUENCE</scope>
</reference>
<sequence length="392" mass="43296">MSNYSLASSTWGPEEIEAINKVVTSGRFTMGQEVSEYEEMFANHFGSRFAVMVNSGSSANLALASACRYAKEPQLLPGDEVIVPAVSWSTTYYPVNQIGCTLKFVDIDPNTLNIDVKKIEGAISQRTKAIFVVNLLGNLADWETLKQIADANGLILLEDNCESMGASLGEKQAGTFGLGGTFSSFFSHHISTMEGGMILTDDEALFQTMRSLRAHGWTRDLPTNNHVHDKSGTKWDDLYRFVLPGYNLRPLEIEAAVGKVQLTKFDSFISTRRSNAKKFHDLLTTNEGFRFQTENGQSSWFGFSIILEGKLKGLRNELVENLSLAGIDSRPIVAGNFTRNPVIKHLDHAPIGALPVADEVHDDGLFVGNHHYDLAHELDILADVLSVFQGRY</sequence>
<protein>
    <submittedName>
        <fullName evidence="1">Unannotated protein</fullName>
    </submittedName>
</protein>
<dbReference type="InterPro" id="IPR015422">
    <property type="entry name" value="PyrdxlP-dep_Trfase_small"/>
</dbReference>
<dbReference type="InterPro" id="IPR015421">
    <property type="entry name" value="PyrdxlP-dep_Trfase_major"/>
</dbReference>
<dbReference type="GO" id="GO:0030170">
    <property type="term" value="F:pyridoxal phosphate binding"/>
    <property type="evidence" value="ECO:0007669"/>
    <property type="project" value="TreeGrafter"/>
</dbReference>
<dbReference type="CDD" id="cd00616">
    <property type="entry name" value="AHBA_syn"/>
    <property type="match status" value="1"/>
</dbReference>
<dbReference type="GO" id="GO:0000271">
    <property type="term" value="P:polysaccharide biosynthetic process"/>
    <property type="evidence" value="ECO:0007669"/>
    <property type="project" value="TreeGrafter"/>
</dbReference>
<dbReference type="Gene3D" id="3.40.640.10">
    <property type="entry name" value="Type I PLP-dependent aspartate aminotransferase-like (Major domain)"/>
    <property type="match status" value="1"/>
</dbReference>
<name>A0A6J6ZSD8_9ZZZZ</name>
<dbReference type="InterPro" id="IPR015424">
    <property type="entry name" value="PyrdxlP-dep_Trfase"/>
</dbReference>
<dbReference type="SUPFAM" id="SSF53383">
    <property type="entry name" value="PLP-dependent transferases"/>
    <property type="match status" value="1"/>
</dbReference>
<accession>A0A6J6ZSD8</accession>
<gene>
    <name evidence="1" type="ORF">UFOPK3167_00416</name>
</gene>
<dbReference type="PANTHER" id="PTHR30244">
    <property type="entry name" value="TRANSAMINASE"/>
    <property type="match status" value="1"/>
</dbReference>
<organism evidence="1">
    <name type="scientific">freshwater metagenome</name>
    <dbReference type="NCBI Taxonomy" id="449393"/>
    <lineage>
        <taxon>unclassified sequences</taxon>
        <taxon>metagenomes</taxon>
        <taxon>ecological metagenomes</taxon>
    </lineage>
</organism>